<reference evidence="8 9" key="1">
    <citation type="submission" date="2020-08" db="EMBL/GenBank/DDBJ databases">
        <title>Genomic Encyclopedia of Type Strains, Phase IV (KMG-IV): sequencing the most valuable type-strain genomes for metagenomic binning, comparative biology and taxonomic classification.</title>
        <authorList>
            <person name="Goeker M."/>
        </authorList>
    </citation>
    <scope>NUCLEOTIDE SEQUENCE [LARGE SCALE GENOMIC DNA]</scope>
    <source>
        <strain evidence="8 9">DSM 103336</strain>
    </source>
</reference>
<dbReference type="InterPro" id="IPR051162">
    <property type="entry name" value="T4SS_component"/>
</dbReference>
<dbReference type="PANTHER" id="PTHR30121:SF12">
    <property type="entry name" value="TYPE IV SECRETION SYSTEM PROTEIN CAGE"/>
    <property type="match status" value="1"/>
</dbReference>
<keyword evidence="4" id="KW-0843">Virulence</keyword>
<dbReference type="InterPro" id="IPR004346">
    <property type="entry name" value="CagE_TrbE_VirB"/>
</dbReference>
<comment type="similarity">
    <text evidence="1">Belongs to the TrbE/VirB4 family.</text>
</comment>
<dbReference type="InterPro" id="IPR027417">
    <property type="entry name" value="P-loop_NTPase"/>
</dbReference>
<evidence type="ECO:0000259" key="6">
    <source>
        <dbReference type="Pfam" id="PF03135"/>
    </source>
</evidence>
<evidence type="ECO:0000256" key="3">
    <source>
        <dbReference type="ARBA" id="ARBA00022840"/>
    </source>
</evidence>
<evidence type="ECO:0000313" key="9">
    <source>
        <dbReference type="Proteomes" id="UP000546701"/>
    </source>
</evidence>
<gene>
    <name evidence="8" type="ORF">FHS99_003402</name>
</gene>
<keyword evidence="2" id="KW-0547">Nucleotide-binding</keyword>
<dbReference type="Pfam" id="PF03135">
    <property type="entry name" value="CagE_TrbE_VirB"/>
    <property type="match status" value="1"/>
</dbReference>
<dbReference type="SUPFAM" id="SSF52540">
    <property type="entry name" value="P-loop containing nucleoside triphosphate hydrolases"/>
    <property type="match status" value="1"/>
</dbReference>
<dbReference type="NCBIfam" id="TIGR00929">
    <property type="entry name" value="VirB4_CagE"/>
    <property type="match status" value="1"/>
</dbReference>
<dbReference type="RefSeq" id="WP_157174866.1">
    <property type="nucleotide sequence ID" value="NZ_BMJP01000009.1"/>
</dbReference>
<dbReference type="Pfam" id="PF19044">
    <property type="entry name" value="P-loop_TraG"/>
    <property type="match status" value="1"/>
</dbReference>
<comment type="caution">
    <text evidence="8">The sequence shown here is derived from an EMBL/GenBank/DDBJ whole genome shotgun (WGS) entry which is preliminary data.</text>
</comment>
<dbReference type="GO" id="GO:0005524">
    <property type="term" value="F:ATP binding"/>
    <property type="evidence" value="ECO:0007669"/>
    <property type="project" value="UniProtKB-KW"/>
</dbReference>
<organism evidence="8 9">
    <name type="scientific">Sphingomonas prati</name>
    <dbReference type="NCBI Taxonomy" id="1843237"/>
    <lineage>
        <taxon>Bacteria</taxon>
        <taxon>Pseudomonadati</taxon>
        <taxon>Pseudomonadota</taxon>
        <taxon>Alphaproteobacteria</taxon>
        <taxon>Sphingomonadales</taxon>
        <taxon>Sphingomonadaceae</taxon>
        <taxon>Sphingomonas</taxon>
    </lineage>
</organism>
<sequence>MNKPIVAERLTTPWNIAKREQEPTRFLPYSRHIDDHVIALDDGSLLTMFRLDGMAFETADGSDLNAWHENLNSILRNSADERVAWWTHTIRRRTDTYPTGTFASNFARDLNATYAKRVTSELMFVNELYLSIVMRPAVGTADKLAVAFKNLVSKKERVDALAKVDEEDLLRFNERANETGKLLGRLSPHRLGLYEFDDLLFSEPLEVLELIMMGEHRRVPLVRGHLGSALYGERLIFGREAVEIRAHDRSRFLGLFGIREYPSRTKPGMLDTLLNADFEFVMTHSFAFIGKNDGMTRLIRKRRQLGSTDDEAVSQAEALHDAADDLADNHFVMGEHHFSIAVFGDTVRQLNDNLSSARASLSDAAMVSARETSANEAAFWSQLPGNFKWRARPSVITSRNFAAMSPFHTFPSGQAEGNFWGSAVALLQTTALSPYYFNFHVADIGHTAIFGPTGSGKTVVQNFFMAMLEKSGARQVFIDKDRGAEIYVRASGGTYLSLKNGLPTGFAPLKAFDYTPENISFLSGLIRQLVKRDDMLLTVAEERLIHEGLVALGRLPAHQRSIRALREVLGYKDAEGIGARLERWMLGGPLGWVFDNEADALSLEARFLGFDMTDFLDNEEVRTPVMMYMFQRFEELLDRKERLVIDIDEFWKALGDEQFTKYIEDALLTYRKRNAFLIFGTQNPDHALRSPIASSIVGQVSTLILMPNPKASEDSYRGGLGLTAKEFRLIRRELVPESRQFLIKQGHDSIVVKLDLDGFDDALAVLSGRSSTVGLLDELRAELGDDPAVWLPEFHRRRKWLK</sequence>
<dbReference type="PANTHER" id="PTHR30121">
    <property type="entry name" value="UNCHARACTERIZED PROTEIN YJGR-RELATED"/>
    <property type="match status" value="1"/>
</dbReference>
<dbReference type="OrthoDB" id="9816422at2"/>
<evidence type="ECO:0000256" key="2">
    <source>
        <dbReference type="ARBA" id="ARBA00022741"/>
    </source>
</evidence>
<keyword evidence="3" id="KW-0067">ATP-binding</keyword>
<evidence type="ECO:0000256" key="1">
    <source>
        <dbReference type="ARBA" id="ARBA00006512"/>
    </source>
</evidence>
<evidence type="ECO:0000256" key="5">
    <source>
        <dbReference type="ARBA" id="ARBA00023635"/>
    </source>
</evidence>
<dbReference type="InterPro" id="IPR043964">
    <property type="entry name" value="P-loop_TraG"/>
</dbReference>
<feature type="domain" description="CagE TrbE VirB component of type IV transporter system central" evidence="6">
    <location>
        <begin position="190"/>
        <end position="392"/>
    </location>
</feature>
<evidence type="ECO:0000313" key="8">
    <source>
        <dbReference type="EMBL" id="MBB5730895.1"/>
    </source>
</evidence>
<proteinExistence type="inferred from homology"/>
<dbReference type="AlphaFoldDB" id="A0A7W9F4W3"/>
<evidence type="ECO:0000259" key="7">
    <source>
        <dbReference type="Pfam" id="PF19044"/>
    </source>
</evidence>
<evidence type="ECO:0000256" key="4">
    <source>
        <dbReference type="ARBA" id="ARBA00023026"/>
    </source>
</evidence>
<name>A0A7W9F4W3_9SPHN</name>
<dbReference type="Proteomes" id="UP000546701">
    <property type="component" value="Unassembled WGS sequence"/>
</dbReference>
<feature type="domain" description="TraG P-loop" evidence="7">
    <location>
        <begin position="581"/>
        <end position="728"/>
    </location>
</feature>
<keyword evidence="9" id="KW-1185">Reference proteome</keyword>
<accession>A0A7W9F4W3</accession>
<dbReference type="InterPro" id="IPR018145">
    <property type="entry name" value="CagE_TrbE_VirB_cntrl_dom"/>
</dbReference>
<dbReference type="EMBL" id="JACIJR010000011">
    <property type="protein sequence ID" value="MBB5730895.1"/>
    <property type="molecule type" value="Genomic_DNA"/>
</dbReference>
<protein>
    <recommendedName>
        <fullName evidence="5">Type IV secretion system protein virB4</fullName>
    </recommendedName>
</protein>
<dbReference type="Gene3D" id="3.40.50.300">
    <property type="entry name" value="P-loop containing nucleotide triphosphate hydrolases"/>
    <property type="match status" value="1"/>
</dbReference>